<sequence>MKPMTRLAALLFLSIPLMGCDDRPSVSIEDGDEEAIAKYEAMLAAEGEGDKDLDAP</sequence>
<protein>
    <submittedName>
        <fullName evidence="1">Uncharacterized protein</fullName>
    </submittedName>
</protein>
<dbReference type="KEGG" id="rlc:K227x_62970"/>
<dbReference type="EMBL" id="CP036525">
    <property type="protein sequence ID" value="QDT07868.1"/>
    <property type="molecule type" value="Genomic_DNA"/>
</dbReference>
<dbReference type="AlphaFoldDB" id="A0A517NL49"/>
<reference evidence="1 2" key="1">
    <citation type="submission" date="2019-02" db="EMBL/GenBank/DDBJ databases">
        <title>Deep-cultivation of Planctomycetes and their phenomic and genomic characterization uncovers novel biology.</title>
        <authorList>
            <person name="Wiegand S."/>
            <person name="Jogler M."/>
            <person name="Boedeker C."/>
            <person name="Pinto D."/>
            <person name="Vollmers J."/>
            <person name="Rivas-Marin E."/>
            <person name="Kohn T."/>
            <person name="Peeters S.H."/>
            <person name="Heuer A."/>
            <person name="Rast P."/>
            <person name="Oberbeckmann S."/>
            <person name="Bunk B."/>
            <person name="Jeske O."/>
            <person name="Meyerdierks A."/>
            <person name="Storesund J.E."/>
            <person name="Kallscheuer N."/>
            <person name="Luecker S."/>
            <person name="Lage O.M."/>
            <person name="Pohl T."/>
            <person name="Merkel B.J."/>
            <person name="Hornburger P."/>
            <person name="Mueller R.-W."/>
            <person name="Bruemmer F."/>
            <person name="Labrenz M."/>
            <person name="Spormann A.M."/>
            <person name="Op den Camp H."/>
            <person name="Overmann J."/>
            <person name="Amann R."/>
            <person name="Jetten M.S.M."/>
            <person name="Mascher T."/>
            <person name="Medema M.H."/>
            <person name="Devos D.P."/>
            <person name="Kaster A.-K."/>
            <person name="Ovreas L."/>
            <person name="Rohde M."/>
            <person name="Galperin M.Y."/>
            <person name="Jogler C."/>
        </authorList>
    </citation>
    <scope>NUCLEOTIDE SEQUENCE [LARGE SCALE GENOMIC DNA]</scope>
    <source>
        <strain evidence="1 2">K22_7</strain>
    </source>
</reference>
<accession>A0A517NL49</accession>
<gene>
    <name evidence="1" type="ORF">K227x_62970</name>
</gene>
<dbReference type="RefSeq" id="WP_218933630.1">
    <property type="nucleotide sequence ID" value="NZ_CP036525.1"/>
</dbReference>
<proteinExistence type="predicted"/>
<dbReference type="Proteomes" id="UP000318538">
    <property type="component" value="Chromosome"/>
</dbReference>
<evidence type="ECO:0000313" key="2">
    <source>
        <dbReference type="Proteomes" id="UP000318538"/>
    </source>
</evidence>
<evidence type="ECO:0000313" key="1">
    <source>
        <dbReference type="EMBL" id="QDT07868.1"/>
    </source>
</evidence>
<name>A0A517NL49_9BACT</name>
<organism evidence="1 2">
    <name type="scientific">Rubripirellula lacrimiformis</name>
    <dbReference type="NCBI Taxonomy" id="1930273"/>
    <lineage>
        <taxon>Bacteria</taxon>
        <taxon>Pseudomonadati</taxon>
        <taxon>Planctomycetota</taxon>
        <taxon>Planctomycetia</taxon>
        <taxon>Pirellulales</taxon>
        <taxon>Pirellulaceae</taxon>
        <taxon>Rubripirellula</taxon>
    </lineage>
</organism>
<keyword evidence="2" id="KW-1185">Reference proteome</keyword>